<feature type="transmembrane region" description="Helical" evidence="6">
    <location>
        <begin position="39"/>
        <end position="59"/>
    </location>
</feature>
<reference evidence="7" key="2">
    <citation type="journal article" date="2021" name="Syst. Appl. Microbiol.">
        <title>Roseomonas hellenica sp. nov., isolated from roots of wild-growing Alkanna tinctoria.</title>
        <authorList>
            <person name="Rat A."/>
            <person name="Naranjo H.D."/>
            <person name="Lebbe L."/>
            <person name="Cnockaert M."/>
            <person name="Krigas N."/>
            <person name="Grigoriadou K."/>
            <person name="Maloupa E."/>
            <person name="Willems A."/>
        </authorList>
    </citation>
    <scope>NUCLEOTIDE SEQUENCE</scope>
    <source>
        <strain evidence="7">LMG 31231</strain>
    </source>
</reference>
<keyword evidence="4 6" id="KW-1133">Transmembrane helix</keyword>
<gene>
    <name evidence="7" type="ORF">GXW76_24470</name>
</gene>
<feature type="transmembrane region" description="Helical" evidence="6">
    <location>
        <begin position="6"/>
        <end position="27"/>
    </location>
</feature>
<comment type="subcellular location">
    <subcellularLocation>
        <location evidence="1">Cell membrane</location>
        <topology evidence="1">Multi-pass membrane protein</topology>
    </subcellularLocation>
</comment>
<feature type="transmembrane region" description="Helical" evidence="6">
    <location>
        <begin position="128"/>
        <end position="146"/>
    </location>
</feature>
<evidence type="ECO:0000313" key="7">
    <source>
        <dbReference type="EMBL" id="MBR0674348.1"/>
    </source>
</evidence>
<keyword evidence="2" id="KW-1003">Cell membrane</keyword>
<dbReference type="RefSeq" id="WP_211864765.1">
    <property type="nucleotide sequence ID" value="NZ_JAAEDM010000140.1"/>
</dbReference>
<dbReference type="PANTHER" id="PTHR39087">
    <property type="entry name" value="UPF0104 MEMBRANE PROTEIN MJ1595"/>
    <property type="match status" value="1"/>
</dbReference>
<evidence type="ECO:0000256" key="6">
    <source>
        <dbReference type="SAM" id="Phobius"/>
    </source>
</evidence>
<feature type="transmembrane region" description="Helical" evidence="6">
    <location>
        <begin position="230"/>
        <end position="253"/>
    </location>
</feature>
<evidence type="ECO:0000256" key="2">
    <source>
        <dbReference type="ARBA" id="ARBA00022475"/>
    </source>
</evidence>
<reference evidence="7" key="1">
    <citation type="submission" date="2020-01" db="EMBL/GenBank/DDBJ databases">
        <authorList>
            <person name="Rat A."/>
        </authorList>
    </citation>
    <scope>NUCLEOTIDE SEQUENCE</scope>
    <source>
        <strain evidence="7">LMG 31231</strain>
    </source>
</reference>
<feature type="transmembrane region" description="Helical" evidence="6">
    <location>
        <begin position="152"/>
        <end position="172"/>
    </location>
</feature>
<dbReference type="GO" id="GO:0005886">
    <property type="term" value="C:plasma membrane"/>
    <property type="evidence" value="ECO:0007669"/>
    <property type="project" value="UniProtKB-SubCell"/>
</dbReference>
<dbReference type="PANTHER" id="PTHR39087:SF2">
    <property type="entry name" value="UPF0104 MEMBRANE PROTEIN MJ1595"/>
    <property type="match status" value="1"/>
</dbReference>
<evidence type="ECO:0000256" key="4">
    <source>
        <dbReference type="ARBA" id="ARBA00022989"/>
    </source>
</evidence>
<keyword evidence="3 6" id="KW-0812">Transmembrane</keyword>
<evidence type="ECO:0000256" key="3">
    <source>
        <dbReference type="ARBA" id="ARBA00022692"/>
    </source>
</evidence>
<comment type="caution">
    <text evidence="7">The sequence shown here is derived from an EMBL/GenBank/DDBJ whole genome shotgun (WGS) entry which is preliminary data.</text>
</comment>
<dbReference type="InterPro" id="IPR022791">
    <property type="entry name" value="L-PG_synthase/AglD"/>
</dbReference>
<accession>A0A9X9X4L9</accession>
<name>A0A9X9X4L9_9PROT</name>
<feature type="transmembrane region" description="Helical" evidence="6">
    <location>
        <begin position="296"/>
        <end position="315"/>
    </location>
</feature>
<dbReference type="AlphaFoldDB" id="A0A9X9X4L9"/>
<keyword evidence="5 6" id="KW-0472">Membrane</keyword>
<keyword evidence="8" id="KW-1185">Reference proteome</keyword>
<dbReference type="EMBL" id="JAAEDM010000140">
    <property type="protein sequence ID" value="MBR0674348.1"/>
    <property type="molecule type" value="Genomic_DNA"/>
</dbReference>
<organism evidence="7 8">
    <name type="scientific">Neoroseomonas soli</name>
    <dbReference type="NCBI Taxonomy" id="1081025"/>
    <lineage>
        <taxon>Bacteria</taxon>
        <taxon>Pseudomonadati</taxon>
        <taxon>Pseudomonadota</taxon>
        <taxon>Alphaproteobacteria</taxon>
        <taxon>Acetobacterales</taxon>
        <taxon>Acetobacteraceae</taxon>
        <taxon>Neoroseomonas</taxon>
    </lineage>
</organism>
<protein>
    <submittedName>
        <fullName evidence="7">Flippase-like domain-containing protein</fullName>
    </submittedName>
</protein>
<evidence type="ECO:0000256" key="1">
    <source>
        <dbReference type="ARBA" id="ARBA00004651"/>
    </source>
</evidence>
<sequence length="322" mass="33543">MRQTKLISLSIILSFLLIVLLIFLSGADVDLIKDFINRVPASVFFAVAGIEFIGLLAGAQKWRIAMVWSRPDAGYPPILSSLEASTLGSLFAQVLPAQFAMVFARALLQRRHAGVGAAVWATFHEQLFDLLALGAVGAAVASAFILRTDAVSAVSTGAVVALGGVLGVRALFKFAESTARRLLTKAPQRLLPSCGSVQAALADAARLPWRVAAAMTVLSMARVACWTARAIVSFAVLLPNAPLFAIATAIPLVQLATVLPIIPGGVGTVEWIWTGALAATGIPPSDAAAAALATRAIQLGGFLLVLGTVGVLAIANRWRSST</sequence>
<evidence type="ECO:0000313" key="8">
    <source>
        <dbReference type="Proteomes" id="UP001138751"/>
    </source>
</evidence>
<evidence type="ECO:0000256" key="5">
    <source>
        <dbReference type="ARBA" id="ARBA00023136"/>
    </source>
</evidence>
<dbReference type="Proteomes" id="UP001138751">
    <property type="component" value="Unassembled WGS sequence"/>
</dbReference>
<proteinExistence type="predicted"/>
<dbReference type="Pfam" id="PF03706">
    <property type="entry name" value="LPG_synthase_TM"/>
    <property type="match status" value="1"/>
</dbReference>